<dbReference type="GO" id="GO:0005524">
    <property type="term" value="F:ATP binding"/>
    <property type="evidence" value="ECO:0007669"/>
    <property type="project" value="UniProtKB-KW"/>
</dbReference>
<dbReference type="Gene3D" id="1.10.3290.10">
    <property type="entry name" value="Fido-like domain"/>
    <property type="match status" value="1"/>
</dbReference>
<evidence type="ECO:0000313" key="5">
    <source>
        <dbReference type="Proteomes" id="UP000594015"/>
    </source>
</evidence>
<keyword evidence="2" id="KW-0067">ATP-binding</keyword>
<dbReference type="Pfam" id="PF02661">
    <property type="entry name" value="Fic"/>
    <property type="match status" value="1"/>
</dbReference>
<dbReference type="InterPro" id="IPR036597">
    <property type="entry name" value="Fido-like_dom_sf"/>
</dbReference>
<evidence type="ECO:0000256" key="1">
    <source>
        <dbReference type="PIRSR" id="PIRSR640198-1"/>
    </source>
</evidence>
<protein>
    <submittedName>
        <fullName evidence="4">Fic family protein</fullName>
    </submittedName>
</protein>
<dbReference type="PANTHER" id="PTHR13504:SF38">
    <property type="entry name" value="FIDO DOMAIN-CONTAINING PROTEIN"/>
    <property type="match status" value="1"/>
</dbReference>
<dbReference type="PANTHER" id="PTHR13504">
    <property type="entry name" value="FIDO DOMAIN-CONTAINING PROTEIN DDB_G0283145"/>
    <property type="match status" value="1"/>
</dbReference>
<dbReference type="SUPFAM" id="SSF140931">
    <property type="entry name" value="Fic-like"/>
    <property type="match status" value="1"/>
</dbReference>
<accession>A0AAE7NQ14</accession>
<evidence type="ECO:0000313" key="4">
    <source>
        <dbReference type="EMBL" id="QOZ66559.1"/>
    </source>
</evidence>
<dbReference type="KEGG" id="barh:WN72_09360"/>
<dbReference type="AlphaFoldDB" id="A0AAE7NQ14"/>
<proteinExistence type="predicted"/>
<keyword evidence="2" id="KW-0547">Nucleotide-binding</keyword>
<dbReference type="RefSeq" id="WP_092220590.1">
    <property type="nucleotide sequence ID" value="NZ_CP030050.1"/>
</dbReference>
<evidence type="ECO:0000256" key="2">
    <source>
        <dbReference type="PIRSR" id="PIRSR640198-2"/>
    </source>
</evidence>
<evidence type="ECO:0000259" key="3">
    <source>
        <dbReference type="PROSITE" id="PS51459"/>
    </source>
</evidence>
<name>A0AAE7NQ14_9BRAD</name>
<dbReference type="InterPro" id="IPR003812">
    <property type="entry name" value="Fido"/>
</dbReference>
<dbReference type="EMBL" id="CP030050">
    <property type="protein sequence ID" value="QOZ66559.1"/>
    <property type="molecule type" value="Genomic_DNA"/>
</dbReference>
<feature type="active site" evidence="1">
    <location>
        <position position="335"/>
    </location>
</feature>
<gene>
    <name evidence="4" type="ORF">WN72_09360</name>
</gene>
<organism evidence="4 5">
    <name type="scientific">Bradyrhizobium arachidis</name>
    <dbReference type="NCBI Taxonomy" id="858423"/>
    <lineage>
        <taxon>Bacteria</taxon>
        <taxon>Pseudomonadati</taxon>
        <taxon>Pseudomonadota</taxon>
        <taxon>Alphaproteobacteria</taxon>
        <taxon>Hyphomicrobiales</taxon>
        <taxon>Nitrobacteraceae</taxon>
        <taxon>Bradyrhizobium</taxon>
    </lineage>
</organism>
<reference evidence="4 5" key="1">
    <citation type="submission" date="2018-06" db="EMBL/GenBank/DDBJ databases">
        <title>Comparative genomics of Bradyrhizobium nodulating Arachidis hypogaea.</title>
        <authorList>
            <person name="Li Y."/>
        </authorList>
    </citation>
    <scope>NUCLEOTIDE SEQUENCE [LARGE SCALE GENOMIC DNA]</scope>
    <source>
        <strain evidence="4 5">CCBAU 051107</strain>
    </source>
</reference>
<dbReference type="PROSITE" id="PS51459">
    <property type="entry name" value="FIDO"/>
    <property type="match status" value="1"/>
</dbReference>
<feature type="domain" description="Fido" evidence="3">
    <location>
        <begin position="248"/>
        <end position="398"/>
    </location>
</feature>
<sequence>MSVQFSEPVSVFHDRRLPEAAAPAGYAALIGAYNLPVPVPRLLCAIGSKHRVIEQDGWRIYTPRHAPDASLEGHLTFALKYEGLDLAVLKRLFLAVKEGDIAELVRQKPTGLYTRRLWFLYEWLLGRELQLPSADKVSYVDAVDTDLQFGGTGQNSARHRVRNNLPGTPEFCPLVFKTPALNDFIAQDWNARARAVIREVPKDLLARTAAFLLLKDSKSSYVIEGERPPQDRIQRWGRAIGEAGRAPLDEQEFLRLQGIVIGDERFVKMGFRKEGGFVGEHDRDTQRPIPDHISARHEDVPSLMAGLIAFDHSAENDLDPVVAAAVLAFGFVYIHPFEDGNGRIHRYLMHHVLARRDFNPPGLHFPVSSAILDRITEYKDVLESYSSRLLPCVQWEATPKGNVKVLNDTGDFYRYFDATPHAEFLYGCVRQTIEQDLPNETNFLRSFDAFRAGIENMIDMPERTLNNLFGFLRQNDGKLSKRARENEFAELTADEVEQIEELYQSSFSAKGGGDATA</sequence>
<feature type="binding site" evidence="2">
    <location>
        <begin position="339"/>
        <end position="346"/>
    </location>
    <ligand>
        <name>ATP</name>
        <dbReference type="ChEBI" id="CHEBI:30616"/>
    </ligand>
</feature>
<dbReference type="Proteomes" id="UP000594015">
    <property type="component" value="Chromosome"/>
</dbReference>
<dbReference type="InterPro" id="IPR040198">
    <property type="entry name" value="Fido_containing"/>
</dbReference>